<dbReference type="EMBL" id="FNZI01000003">
    <property type="protein sequence ID" value="SEJ40342.1"/>
    <property type="molecule type" value="Genomic_DNA"/>
</dbReference>
<keyword evidence="2 5" id="KW-0808">Transferase</keyword>
<keyword evidence="1" id="KW-0328">Glycosyltransferase</keyword>
<dbReference type="STRING" id="1043493.SAMN05421637_1731"/>
<dbReference type="Gene3D" id="3.40.50.2000">
    <property type="entry name" value="Glycogen Phosphorylase B"/>
    <property type="match status" value="2"/>
</dbReference>
<dbReference type="RefSeq" id="WP_042213579.1">
    <property type="nucleotide sequence ID" value="NZ_BBLU01000004.1"/>
</dbReference>
<dbReference type="OrthoDB" id="9801573at2"/>
<dbReference type="SUPFAM" id="SSF53756">
    <property type="entry name" value="UDP-Glycosyltransferase/glycogen phosphorylase"/>
    <property type="match status" value="1"/>
</dbReference>
<dbReference type="InterPro" id="IPR001296">
    <property type="entry name" value="Glyco_trans_1"/>
</dbReference>
<dbReference type="GO" id="GO:0016757">
    <property type="term" value="F:glycosyltransferase activity"/>
    <property type="evidence" value="ECO:0007669"/>
    <property type="project" value="UniProtKB-KW"/>
</dbReference>
<evidence type="ECO:0000259" key="4">
    <source>
        <dbReference type="Pfam" id="PF13439"/>
    </source>
</evidence>
<accession>A0A1H6YSU8</accession>
<evidence type="ECO:0000313" key="5">
    <source>
        <dbReference type="EMBL" id="SEJ40342.1"/>
    </source>
</evidence>
<organism evidence="5 6">
    <name type="scientific">Demequina mangrovi</name>
    <dbReference type="NCBI Taxonomy" id="1043493"/>
    <lineage>
        <taxon>Bacteria</taxon>
        <taxon>Bacillati</taxon>
        <taxon>Actinomycetota</taxon>
        <taxon>Actinomycetes</taxon>
        <taxon>Micrococcales</taxon>
        <taxon>Demequinaceae</taxon>
        <taxon>Demequina</taxon>
    </lineage>
</organism>
<gene>
    <name evidence="5" type="ORF">SAMN05421637_1731</name>
</gene>
<dbReference type="PANTHER" id="PTHR12526">
    <property type="entry name" value="GLYCOSYLTRANSFERASE"/>
    <property type="match status" value="1"/>
</dbReference>
<feature type="domain" description="Glycosyl transferase family 1" evidence="3">
    <location>
        <begin position="205"/>
        <end position="338"/>
    </location>
</feature>
<evidence type="ECO:0000256" key="1">
    <source>
        <dbReference type="ARBA" id="ARBA00022676"/>
    </source>
</evidence>
<reference evidence="6" key="1">
    <citation type="submission" date="2016-10" db="EMBL/GenBank/DDBJ databases">
        <authorList>
            <person name="Varghese N."/>
        </authorList>
    </citation>
    <scope>NUCLEOTIDE SEQUENCE [LARGE SCALE GENOMIC DNA]</scope>
    <source>
        <strain evidence="6">DSM 24868</strain>
    </source>
</reference>
<feature type="domain" description="Glycosyltransferase subfamily 4-like N-terminal" evidence="4">
    <location>
        <begin position="14"/>
        <end position="183"/>
    </location>
</feature>
<proteinExistence type="predicted"/>
<evidence type="ECO:0000256" key="2">
    <source>
        <dbReference type="ARBA" id="ARBA00022679"/>
    </source>
</evidence>
<dbReference type="AlphaFoldDB" id="A0A1H6YSU8"/>
<dbReference type="Pfam" id="PF00534">
    <property type="entry name" value="Glycos_transf_1"/>
    <property type="match status" value="1"/>
</dbReference>
<keyword evidence="6" id="KW-1185">Reference proteome</keyword>
<name>A0A1H6YSU8_9MICO</name>
<dbReference type="Proteomes" id="UP000183315">
    <property type="component" value="Unassembled WGS sequence"/>
</dbReference>
<dbReference type="PANTHER" id="PTHR12526:SF584">
    <property type="entry name" value="GLYCOSYLTRANSFERASE"/>
    <property type="match status" value="1"/>
</dbReference>
<evidence type="ECO:0000259" key="3">
    <source>
        <dbReference type="Pfam" id="PF00534"/>
    </source>
</evidence>
<evidence type="ECO:0000313" key="6">
    <source>
        <dbReference type="Proteomes" id="UP000183315"/>
    </source>
</evidence>
<protein>
    <submittedName>
        <fullName evidence="5">Glycosyltransferase involved in cell wall bisynthesis</fullName>
    </submittedName>
</protein>
<dbReference type="Pfam" id="PF13439">
    <property type="entry name" value="Glyco_transf_4"/>
    <property type="match status" value="1"/>
</dbReference>
<dbReference type="InterPro" id="IPR028098">
    <property type="entry name" value="Glyco_trans_4-like_N"/>
</dbReference>
<sequence length="367" mass="39945">MAGLIVQEWIENRGGAEKVVAQMVEALPGAAVVALWDDTDGAALDVPVAETVLARTPLRRSKAAALPLMPIVWRRLDLNPTPDWLLSSSHAFAHHARLRGAPEVPRYAYVHSPARYLWSPEHDGRGAHPAIQALGAPLRAIDRVRAQEPGQVFAANSAFVRERIEAAWGVPAEVIYPPVDIDRFARAEPVLEHGEELILERLPGEFILGASRWVPYKGMDKIIRMGHALGIPTVIAGGGPEDERLVALAADLGAPTVFVRHPSDGLLEEFYRRAIAFVFPPVEDFGIMPVEAMAAGCRVIVNAAGGTAESVVDGTTGVHVEDFDDVSALRAAVDRLERIDRAALPGYATRFSPERFREGLRRWMGLA</sequence>